<organism evidence="1 2">
    <name type="scientific">Apolygus lucorum</name>
    <name type="common">Small green plant bug</name>
    <name type="synonym">Lygocoris lucorum</name>
    <dbReference type="NCBI Taxonomy" id="248454"/>
    <lineage>
        <taxon>Eukaryota</taxon>
        <taxon>Metazoa</taxon>
        <taxon>Ecdysozoa</taxon>
        <taxon>Arthropoda</taxon>
        <taxon>Hexapoda</taxon>
        <taxon>Insecta</taxon>
        <taxon>Pterygota</taxon>
        <taxon>Neoptera</taxon>
        <taxon>Paraneoptera</taxon>
        <taxon>Hemiptera</taxon>
        <taxon>Heteroptera</taxon>
        <taxon>Panheteroptera</taxon>
        <taxon>Cimicomorpha</taxon>
        <taxon>Miridae</taxon>
        <taxon>Mirini</taxon>
        <taxon>Apolygus</taxon>
    </lineage>
</organism>
<dbReference type="EMBL" id="WIXP02000014">
    <property type="protein sequence ID" value="KAF6199875.1"/>
    <property type="molecule type" value="Genomic_DNA"/>
</dbReference>
<proteinExistence type="predicted"/>
<dbReference type="AlphaFoldDB" id="A0A8S9WX39"/>
<evidence type="ECO:0000313" key="2">
    <source>
        <dbReference type="Proteomes" id="UP000466442"/>
    </source>
</evidence>
<dbReference type="Proteomes" id="UP000466442">
    <property type="component" value="Unassembled WGS sequence"/>
</dbReference>
<keyword evidence="2" id="KW-1185">Reference proteome</keyword>
<protein>
    <submittedName>
        <fullName evidence="1">Uncharacterized protein</fullName>
    </submittedName>
</protein>
<accession>A0A8S9WX39</accession>
<name>A0A8S9WX39_APOLU</name>
<evidence type="ECO:0000313" key="1">
    <source>
        <dbReference type="EMBL" id="KAF6199875.1"/>
    </source>
</evidence>
<gene>
    <name evidence="1" type="ORF">GE061_006173</name>
</gene>
<sequence length="76" mass="8564">MTIVAIGASFTAFTSPLLYVIWLTRPKGGIFVIILSLMRSEDHTVAMKRLHTLFLLFPVLDYLPNWTLDAAKTGIR</sequence>
<reference evidence="1" key="1">
    <citation type="journal article" date="2021" name="Mol. Ecol. Resour.">
        <title>Apolygus lucorum genome provides insights into omnivorousness and mesophyll feeding.</title>
        <authorList>
            <person name="Liu Y."/>
            <person name="Liu H."/>
            <person name="Wang H."/>
            <person name="Huang T."/>
            <person name="Liu B."/>
            <person name="Yang B."/>
            <person name="Yin L."/>
            <person name="Li B."/>
            <person name="Zhang Y."/>
            <person name="Zhang S."/>
            <person name="Jiang F."/>
            <person name="Zhang X."/>
            <person name="Ren Y."/>
            <person name="Wang B."/>
            <person name="Wang S."/>
            <person name="Lu Y."/>
            <person name="Wu K."/>
            <person name="Fan W."/>
            <person name="Wang G."/>
        </authorList>
    </citation>
    <scope>NUCLEOTIDE SEQUENCE</scope>
    <source>
        <strain evidence="1">12Hb</strain>
    </source>
</reference>
<comment type="caution">
    <text evidence="1">The sequence shown here is derived from an EMBL/GenBank/DDBJ whole genome shotgun (WGS) entry which is preliminary data.</text>
</comment>